<name>A0A9P7G6G4_9AGAR</name>
<dbReference type="Proteomes" id="UP000775547">
    <property type="component" value="Unassembled WGS sequence"/>
</dbReference>
<dbReference type="EMBL" id="JABCKV010000055">
    <property type="protein sequence ID" value="KAG5644912.1"/>
    <property type="molecule type" value="Genomic_DNA"/>
</dbReference>
<organism evidence="1 2">
    <name type="scientific">Asterophora parasitica</name>
    <dbReference type="NCBI Taxonomy" id="117018"/>
    <lineage>
        <taxon>Eukaryota</taxon>
        <taxon>Fungi</taxon>
        <taxon>Dikarya</taxon>
        <taxon>Basidiomycota</taxon>
        <taxon>Agaricomycotina</taxon>
        <taxon>Agaricomycetes</taxon>
        <taxon>Agaricomycetidae</taxon>
        <taxon>Agaricales</taxon>
        <taxon>Tricholomatineae</taxon>
        <taxon>Lyophyllaceae</taxon>
        <taxon>Asterophora</taxon>
    </lineage>
</organism>
<dbReference type="OrthoDB" id="3036049at2759"/>
<evidence type="ECO:0000313" key="1">
    <source>
        <dbReference type="EMBL" id="KAG5644912.1"/>
    </source>
</evidence>
<gene>
    <name evidence="1" type="ORF">DXG03_007464</name>
</gene>
<comment type="caution">
    <text evidence="1">The sequence shown here is derived from an EMBL/GenBank/DDBJ whole genome shotgun (WGS) entry which is preliminary data.</text>
</comment>
<evidence type="ECO:0008006" key="3">
    <source>
        <dbReference type="Google" id="ProtNLM"/>
    </source>
</evidence>
<keyword evidence="2" id="KW-1185">Reference proteome</keyword>
<reference evidence="1" key="1">
    <citation type="submission" date="2020-07" db="EMBL/GenBank/DDBJ databases">
        <authorList>
            <person name="Nieuwenhuis M."/>
            <person name="Van De Peppel L.J.J."/>
        </authorList>
    </citation>
    <scope>NUCLEOTIDE SEQUENCE</scope>
    <source>
        <strain evidence="1">AP01</strain>
        <tissue evidence="1">Mycelium</tissue>
    </source>
</reference>
<proteinExistence type="predicted"/>
<reference evidence="1" key="2">
    <citation type="submission" date="2021-10" db="EMBL/GenBank/DDBJ databases">
        <title>Phylogenomics reveals ancestral predisposition of the termite-cultivated fungus Termitomyces towards a domesticated lifestyle.</title>
        <authorList>
            <person name="Auxier B."/>
            <person name="Grum-Grzhimaylo A."/>
            <person name="Cardenas M.E."/>
            <person name="Lodge J.D."/>
            <person name="Laessoe T."/>
            <person name="Pedersen O."/>
            <person name="Smith M.E."/>
            <person name="Kuyper T.W."/>
            <person name="Franco-Molano E.A."/>
            <person name="Baroni T.J."/>
            <person name="Aanen D.K."/>
        </authorList>
    </citation>
    <scope>NUCLEOTIDE SEQUENCE</scope>
    <source>
        <strain evidence="1">AP01</strain>
        <tissue evidence="1">Mycelium</tissue>
    </source>
</reference>
<evidence type="ECO:0000313" key="2">
    <source>
        <dbReference type="Proteomes" id="UP000775547"/>
    </source>
</evidence>
<dbReference type="AlphaFoldDB" id="A0A9P7G6G4"/>
<accession>A0A9P7G6G4</accession>
<sequence length="388" mass="42815">MTQVSLATFVARKRLIPAKARGDPWSPNGNILLISDLHAYKSHKALLTAKSTWFAYAISQMNDDSVDVIDDCVVLPLEGTTSSDLRSFLMACHGEEEGGGTYFPFENQDDFEALAGTLRLATKYNADALRANAIATLEQRYPTTITGWDRVRNSAPPIASTSRALSPFFNTPQTDPDQWKCDPVLIINLAREVGAFSILPAAMAMLTNDSSAGEVFGVSTLPILAPTPLPTRAASPSHPRVRLNSDDEAGFALLKEFNHISVLRTLKFIRAVGELCTRPPEFIPTVTGRAPVGANTLLPGASQCRTTFREISSALLESLVLENPVGYAEFVGPEGVGAVRRRREKMCKFCWREFERGTAEMKKVWWEALPRVLGFENWEDERLQPVEL</sequence>
<protein>
    <recommendedName>
        <fullName evidence="3">BTB domain-containing protein</fullName>
    </recommendedName>
</protein>